<comment type="function">
    <text evidence="7">Provides the (R)-glutamate required for cell wall biosynthesis.</text>
</comment>
<feature type="binding site" evidence="7">
    <location>
        <begin position="75"/>
        <end position="76"/>
    </location>
    <ligand>
        <name>substrate</name>
    </ligand>
</feature>
<dbReference type="FunFam" id="3.40.50.1860:FF:000001">
    <property type="entry name" value="Glutamate racemase"/>
    <property type="match status" value="1"/>
</dbReference>
<dbReference type="GO" id="GO:0071555">
    <property type="term" value="P:cell wall organization"/>
    <property type="evidence" value="ECO:0007669"/>
    <property type="project" value="UniProtKB-KW"/>
</dbReference>
<evidence type="ECO:0000313" key="8">
    <source>
        <dbReference type="EMBL" id="SHF01935.1"/>
    </source>
</evidence>
<sequence>MTQRQPIGVFDSGVGGLSVAREIRRLLPMEDLIYYADSAYCPYGEKDPAIIRQRERAIVEFLLSRGAKLIVVACNTASSAGLEELRKLFAAPIVGMEPGVKPAVAATRNGKIGVLATGVTITGDRFASLVKRYAENTRVITQPCPGLVELVECGKLEEPETERVLRGFLQPMLEQGADTIVLGCTHYPFLRPLIERLAGPGVAVIDTGAAVAKQVSKVLDENNLAVKEGPPGTEQFFTSGNQQEVEKVIRALWIRDNIQVKNLPLHATS</sequence>
<dbReference type="PANTHER" id="PTHR21198:SF2">
    <property type="entry name" value="GLUTAMATE RACEMASE"/>
    <property type="match status" value="1"/>
</dbReference>
<keyword evidence="4 7" id="KW-0573">Peptidoglycan synthesis</keyword>
<feature type="active site" description="Proton donor/acceptor" evidence="7">
    <location>
        <position position="184"/>
    </location>
</feature>
<protein>
    <recommendedName>
        <fullName evidence="2 7">Glutamate racemase</fullName>
        <ecNumber evidence="2 7">5.1.1.3</ecNumber>
    </recommendedName>
</protein>
<reference evidence="9" key="1">
    <citation type="submission" date="2016-11" db="EMBL/GenBank/DDBJ databases">
        <authorList>
            <person name="Varghese N."/>
            <person name="Submissions S."/>
        </authorList>
    </citation>
    <scope>NUCLEOTIDE SEQUENCE [LARGE SCALE GENOMIC DNA]</scope>
    <source>
        <strain evidence="9">DSM 12395</strain>
    </source>
</reference>
<dbReference type="Proteomes" id="UP000184148">
    <property type="component" value="Unassembled WGS sequence"/>
</dbReference>
<dbReference type="PROSITE" id="PS00924">
    <property type="entry name" value="ASP_GLU_RACEMASE_2"/>
    <property type="match status" value="1"/>
</dbReference>
<dbReference type="NCBIfam" id="TIGR00067">
    <property type="entry name" value="glut_race"/>
    <property type="match status" value="1"/>
</dbReference>
<keyword evidence="6 7" id="KW-0961">Cell wall biogenesis/degradation</keyword>
<dbReference type="Pfam" id="PF01177">
    <property type="entry name" value="Asp_Glu_race"/>
    <property type="match status" value="1"/>
</dbReference>
<gene>
    <name evidence="7" type="primary">murI</name>
    <name evidence="8" type="ORF">SAMN02745133_01636</name>
</gene>
<evidence type="ECO:0000256" key="3">
    <source>
        <dbReference type="ARBA" id="ARBA00022960"/>
    </source>
</evidence>
<dbReference type="GO" id="GO:0008360">
    <property type="term" value="P:regulation of cell shape"/>
    <property type="evidence" value="ECO:0007669"/>
    <property type="project" value="UniProtKB-KW"/>
</dbReference>
<feature type="active site" description="Proton donor/acceptor" evidence="7">
    <location>
        <position position="74"/>
    </location>
</feature>
<name>A0A1M4Y883_9FIRM</name>
<feature type="binding site" evidence="7">
    <location>
        <begin position="185"/>
        <end position="186"/>
    </location>
    <ligand>
        <name>substrate</name>
    </ligand>
</feature>
<comment type="pathway">
    <text evidence="7">Cell wall biogenesis; peptidoglycan biosynthesis.</text>
</comment>
<dbReference type="EC" id="5.1.1.3" evidence="2 7"/>
<dbReference type="PROSITE" id="PS00923">
    <property type="entry name" value="ASP_GLU_RACEMASE_1"/>
    <property type="match status" value="1"/>
</dbReference>
<dbReference type="InterPro" id="IPR001920">
    <property type="entry name" value="Asp/Glu_race"/>
</dbReference>
<evidence type="ECO:0000256" key="4">
    <source>
        <dbReference type="ARBA" id="ARBA00022984"/>
    </source>
</evidence>
<accession>A0A1M4Y883</accession>
<dbReference type="RefSeq" id="WP_073238685.1">
    <property type="nucleotide sequence ID" value="NZ_FQUY01000010.1"/>
</dbReference>
<evidence type="ECO:0000256" key="1">
    <source>
        <dbReference type="ARBA" id="ARBA00001602"/>
    </source>
</evidence>
<dbReference type="STRING" id="1121429.SAMN02745133_01636"/>
<comment type="similarity">
    <text evidence="7">Belongs to the aspartate/glutamate racemases family.</text>
</comment>
<keyword evidence="3 7" id="KW-0133">Cell shape</keyword>
<dbReference type="PANTHER" id="PTHR21198">
    <property type="entry name" value="GLUTAMATE RACEMASE"/>
    <property type="match status" value="1"/>
</dbReference>
<feature type="binding site" evidence="7">
    <location>
        <begin position="43"/>
        <end position="44"/>
    </location>
    <ligand>
        <name>substrate</name>
    </ligand>
</feature>
<evidence type="ECO:0000256" key="5">
    <source>
        <dbReference type="ARBA" id="ARBA00023235"/>
    </source>
</evidence>
<evidence type="ECO:0000256" key="7">
    <source>
        <dbReference type="HAMAP-Rule" id="MF_00258"/>
    </source>
</evidence>
<dbReference type="Gene3D" id="3.40.50.1860">
    <property type="match status" value="2"/>
</dbReference>
<dbReference type="InterPro" id="IPR015942">
    <property type="entry name" value="Asp/Glu/hydantoin_racemase"/>
</dbReference>
<dbReference type="InterPro" id="IPR004391">
    <property type="entry name" value="Glu_race"/>
</dbReference>
<feature type="binding site" evidence="7">
    <location>
        <begin position="11"/>
        <end position="12"/>
    </location>
    <ligand>
        <name>substrate</name>
    </ligand>
</feature>
<dbReference type="InterPro" id="IPR033134">
    <property type="entry name" value="Asp/Glu_racemase_AS_2"/>
</dbReference>
<organism evidence="8 9">
    <name type="scientific">Desulforamulus putei DSM 12395</name>
    <dbReference type="NCBI Taxonomy" id="1121429"/>
    <lineage>
        <taxon>Bacteria</taxon>
        <taxon>Bacillati</taxon>
        <taxon>Bacillota</taxon>
        <taxon>Clostridia</taxon>
        <taxon>Eubacteriales</taxon>
        <taxon>Peptococcaceae</taxon>
        <taxon>Desulforamulus</taxon>
    </lineage>
</organism>
<keyword evidence="9" id="KW-1185">Reference proteome</keyword>
<evidence type="ECO:0000256" key="6">
    <source>
        <dbReference type="ARBA" id="ARBA00023316"/>
    </source>
</evidence>
<dbReference type="HAMAP" id="MF_00258">
    <property type="entry name" value="Glu_racemase"/>
    <property type="match status" value="1"/>
</dbReference>
<dbReference type="GO" id="GO:0009252">
    <property type="term" value="P:peptidoglycan biosynthetic process"/>
    <property type="evidence" value="ECO:0007669"/>
    <property type="project" value="UniProtKB-UniRule"/>
</dbReference>
<dbReference type="OrthoDB" id="9801055at2"/>
<evidence type="ECO:0000313" key="9">
    <source>
        <dbReference type="Proteomes" id="UP000184148"/>
    </source>
</evidence>
<evidence type="ECO:0000256" key="2">
    <source>
        <dbReference type="ARBA" id="ARBA00013090"/>
    </source>
</evidence>
<dbReference type="UniPathway" id="UPA00219"/>
<dbReference type="SUPFAM" id="SSF53681">
    <property type="entry name" value="Aspartate/glutamate racemase"/>
    <property type="match status" value="2"/>
</dbReference>
<keyword evidence="5 7" id="KW-0413">Isomerase</keyword>
<comment type="catalytic activity">
    <reaction evidence="1 7">
        <text>L-glutamate = D-glutamate</text>
        <dbReference type="Rhea" id="RHEA:12813"/>
        <dbReference type="ChEBI" id="CHEBI:29985"/>
        <dbReference type="ChEBI" id="CHEBI:29986"/>
        <dbReference type="EC" id="5.1.1.3"/>
    </reaction>
</comment>
<dbReference type="GO" id="GO:0008881">
    <property type="term" value="F:glutamate racemase activity"/>
    <property type="evidence" value="ECO:0007669"/>
    <property type="project" value="UniProtKB-UniRule"/>
</dbReference>
<dbReference type="AlphaFoldDB" id="A0A1M4Y883"/>
<dbReference type="InterPro" id="IPR018187">
    <property type="entry name" value="Asp/Glu_racemase_AS_1"/>
</dbReference>
<proteinExistence type="inferred from homology"/>
<dbReference type="EMBL" id="FQUY01000010">
    <property type="protein sequence ID" value="SHF01935.1"/>
    <property type="molecule type" value="Genomic_DNA"/>
</dbReference>